<protein>
    <submittedName>
        <fullName evidence="1">Uncharacterized protein</fullName>
    </submittedName>
</protein>
<reference evidence="1 2" key="1">
    <citation type="submission" date="2014-02" db="EMBL/GenBank/DDBJ databases">
        <title>The genome sequence of Colletotrichum salicis CBS 607.94.</title>
        <authorList>
            <person name="Baroncelli R."/>
            <person name="Thon M.R."/>
        </authorList>
    </citation>
    <scope>NUCLEOTIDE SEQUENCE [LARGE SCALE GENOMIC DNA]</scope>
    <source>
        <strain evidence="1 2">CBS 607.94</strain>
    </source>
</reference>
<evidence type="ECO:0000313" key="2">
    <source>
        <dbReference type="Proteomes" id="UP000070121"/>
    </source>
</evidence>
<name>A0A135UGH5_9PEZI</name>
<dbReference type="EMBL" id="JFFI01001494">
    <property type="protein sequence ID" value="KXH59503.1"/>
    <property type="molecule type" value="Genomic_DNA"/>
</dbReference>
<accession>A0A135UGH5</accession>
<proteinExistence type="predicted"/>
<comment type="caution">
    <text evidence="1">The sequence shown here is derived from an EMBL/GenBank/DDBJ whole genome shotgun (WGS) entry which is preliminary data.</text>
</comment>
<evidence type="ECO:0000313" key="1">
    <source>
        <dbReference type="EMBL" id="KXH59503.1"/>
    </source>
</evidence>
<dbReference type="Proteomes" id="UP000070121">
    <property type="component" value="Unassembled WGS sequence"/>
</dbReference>
<gene>
    <name evidence="1" type="ORF">CSAL01_09581</name>
</gene>
<keyword evidence="2" id="KW-1185">Reference proteome</keyword>
<organism evidence="1 2">
    <name type="scientific">Colletotrichum salicis</name>
    <dbReference type="NCBI Taxonomy" id="1209931"/>
    <lineage>
        <taxon>Eukaryota</taxon>
        <taxon>Fungi</taxon>
        <taxon>Dikarya</taxon>
        <taxon>Ascomycota</taxon>
        <taxon>Pezizomycotina</taxon>
        <taxon>Sordariomycetes</taxon>
        <taxon>Hypocreomycetidae</taxon>
        <taxon>Glomerellales</taxon>
        <taxon>Glomerellaceae</taxon>
        <taxon>Colletotrichum</taxon>
        <taxon>Colletotrichum acutatum species complex</taxon>
    </lineage>
</organism>
<sequence>MLASYWSMPEAYVLTKEAVVEQHGKYLTLRIPYACQHHPSMPTPVEGDSVTDACKLESTKTKSPHLGHPLMDKSKAASQAKMFWPASSCALIRPEKFARSYANMTRYASASRADRQVRVRRIGPAVAAIRDGWFRAFLAGGRTSRTLESRRLNGSPLMHV</sequence>
<dbReference type="AlphaFoldDB" id="A0A135UGH5"/>